<proteinExistence type="predicted"/>
<dbReference type="AlphaFoldDB" id="X0TYG3"/>
<feature type="non-terminal residue" evidence="1">
    <location>
        <position position="1"/>
    </location>
</feature>
<sequence>AQIDDDGDGIFEQIILAGNEFTGEDYLSNIPKWLKEKTREALEEVKTGDKHVDKKIDDVLKYMEKSLAPGLWIDNTHLNPRKGKKVFHYEGQAVSRLNAYLPPNKLSKRHKLPEQVQSVFVQAIADLIKTDKILVQIAINEARSTPVNDQKYQRKFNKIIKQVEATINKADKHKKKNFRSVINHCSQAWELAQKAIRYATK</sequence>
<dbReference type="EMBL" id="BARS01016207">
    <property type="protein sequence ID" value="GAF98608.1"/>
    <property type="molecule type" value="Genomic_DNA"/>
</dbReference>
<comment type="caution">
    <text evidence="1">The sequence shown here is derived from an EMBL/GenBank/DDBJ whole genome shotgun (WGS) entry which is preliminary data.</text>
</comment>
<name>X0TYG3_9ZZZZ</name>
<protein>
    <submittedName>
        <fullName evidence="1">Uncharacterized protein</fullName>
    </submittedName>
</protein>
<evidence type="ECO:0000313" key="1">
    <source>
        <dbReference type="EMBL" id="GAF98608.1"/>
    </source>
</evidence>
<gene>
    <name evidence="1" type="ORF">S01H1_26711</name>
</gene>
<accession>X0TYG3</accession>
<organism evidence="1">
    <name type="scientific">marine sediment metagenome</name>
    <dbReference type="NCBI Taxonomy" id="412755"/>
    <lineage>
        <taxon>unclassified sequences</taxon>
        <taxon>metagenomes</taxon>
        <taxon>ecological metagenomes</taxon>
    </lineage>
</organism>
<reference evidence="1" key="1">
    <citation type="journal article" date="2014" name="Front. Microbiol.">
        <title>High frequency of phylogenetically diverse reductive dehalogenase-homologous genes in deep subseafloor sedimentary metagenomes.</title>
        <authorList>
            <person name="Kawai M."/>
            <person name="Futagami T."/>
            <person name="Toyoda A."/>
            <person name="Takaki Y."/>
            <person name="Nishi S."/>
            <person name="Hori S."/>
            <person name="Arai W."/>
            <person name="Tsubouchi T."/>
            <person name="Morono Y."/>
            <person name="Uchiyama I."/>
            <person name="Ito T."/>
            <person name="Fujiyama A."/>
            <person name="Inagaki F."/>
            <person name="Takami H."/>
        </authorList>
    </citation>
    <scope>NUCLEOTIDE SEQUENCE</scope>
    <source>
        <strain evidence="1">Expedition CK06-06</strain>
    </source>
</reference>